<evidence type="ECO:0000313" key="2">
    <source>
        <dbReference type="EMBL" id="TWT84954.1"/>
    </source>
</evidence>
<organism evidence="2 3">
    <name type="scientific">Novipirellula herctigrandis</name>
    <dbReference type="NCBI Taxonomy" id="2527986"/>
    <lineage>
        <taxon>Bacteria</taxon>
        <taxon>Pseudomonadati</taxon>
        <taxon>Planctomycetota</taxon>
        <taxon>Planctomycetia</taxon>
        <taxon>Pirellulales</taxon>
        <taxon>Pirellulaceae</taxon>
        <taxon>Novipirellula</taxon>
    </lineage>
</organism>
<dbReference type="OrthoDB" id="269409at2"/>
<protein>
    <submittedName>
        <fullName evidence="2">Translocation protein TolB</fullName>
    </submittedName>
</protein>
<dbReference type="InterPro" id="IPR011659">
    <property type="entry name" value="WD40"/>
</dbReference>
<gene>
    <name evidence="2" type="ORF">CA13_64350</name>
</gene>
<proteinExistence type="inferred from homology"/>
<comment type="similarity">
    <text evidence="1">Belongs to the TolB family.</text>
</comment>
<keyword evidence="3" id="KW-1185">Reference proteome</keyword>
<sequence length="357" mass="40267">MMLYRTTEWTITFLALLFLLIGETSLRAQDNSSGARFRGEPTSVESTSAELISAPLRDVIVSHTDENDILQLYRMKEDGTGSVQLTHSEHGCRMPAVSPDGKKLVYAEIVNHSLSLQLSDIDGKNPRTLISKGMNLLPSWIPETRHVVWMKVQPGQKKQDPASNSQIYLMNTETGESRRLFIDPEQIKFSNAMPSVSSDGNKVAFVSNRSGTFRVWVSNFDGSDAKLISAPPTEQDENLKLPIEQKVPIWSPDGKWIAHWEGVEMIHMSQFTGIKNPKRDQQISATFNVWVVSSDGKQRRKVGRGDDPTWSPDGFVTRAFPDRERGGPKVMIETRFGEEELEVVPRNKDWGRLTWLP</sequence>
<evidence type="ECO:0000256" key="1">
    <source>
        <dbReference type="ARBA" id="ARBA00009820"/>
    </source>
</evidence>
<dbReference type="PANTHER" id="PTHR36842">
    <property type="entry name" value="PROTEIN TOLB HOMOLOG"/>
    <property type="match status" value="1"/>
</dbReference>
<dbReference type="Pfam" id="PF07676">
    <property type="entry name" value="PD40"/>
    <property type="match status" value="3"/>
</dbReference>
<dbReference type="SUPFAM" id="SSF69304">
    <property type="entry name" value="Tricorn protease N-terminal domain"/>
    <property type="match status" value="1"/>
</dbReference>
<reference evidence="2 3" key="1">
    <citation type="submission" date="2019-02" db="EMBL/GenBank/DDBJ databases">
        <title>Deep-cultivation of Planctomycetes and their phenomic and genomic characterization uncovers novel biology.</title>
        <authorList>
            <person name="Wiegand S."/>
            <person name="Jogler M."/>
            <person name="Boedeker C."/>
            <person name="Pinto D."/>
            <person name="Vollmers J."/>
            <person name="Rivas-Marin E."/>
            <person name="Kohn T."/>
            <person name="Peeters S.H."/>
            <person name="Heuer A."/>
            <person name="Rast P."/>
            <person name="Oberbeckmann S."/>
            <person name="Bunk B."/>
            <person name="Jeske O."/>
            <person name="Meyerdierks A."/>
            <person name="Storesund J.E."/>
            <person name="Kallscheuer N."/>
            <person name="Luecker S."/>
            <person name="Lage O.M."/>
            <person name="Pohl T."/>
            <person name="Merkel B.J."/>
            <person name="Hornburger P."/>
            <person name="Mueller R.-W."/>
            <person name="Bruemmer F."/>
            <person name="Labrenz M."/>
            <person name="Spormann A.M."/>
            <person name="Op Den Camp H."/>
            <person name="Overmann J."/>
            <person name="Amann R."/>
            <person name="Jetten M.S.M."/>
            <person name="Mascher T."/>
            <person name="Medema M.H."/>
            <person name="Devos D.P."/>
            <person name="Kaster A.-K."/>
            <person name="Ovreas L."/>
            <person name="Rohde M."/>
            <person name="Galperin M.Y."/>
            <person name="Jogler C."/>
        </authorList>
    </citation>
    <scope>NUCLEOTIDE SEQUENCE [LARGE SCALE GENOMIC DNA]</scope>
    <source>
        <strain evidence="2 3">CA13</strain>
    </source>
</reference>
<dbReference type="InterPro" id="IPR011042">
    <property type="entry name" value="6-blade_b-propeller_TolB-like"/>
</dbReference>
<dbReference type="Gene3D" id="2.120.10.30">
    <property type="entry name" value="TolB, C-terminal domain"/>
    <property type="match status" value="1"/>
</dbReference>
<evidence type="ECO:0000313" key="3">
    <source>
        <dbReference type="Proteomes" id="UP000315010"/>
    </source>
</evidence>
<comment type="caution">
    <text evidence="2">The sequence shown here is derived from an EMBL/GenBank/DDBJ whole genome shotgun (WGS) entry which is preliminary data.</text>
</comment>
<dbReference type="AlphaFoldDB" id="A0A5C5ZCA6"/>
<dbReference type="PANTHER" id="PTHR36842:SF1">
    <property type="entry name" value="PROTEIN TOLB"/>
    <property type="match status" value="1"/>
</dbReference>
<dbReference type="EMBL" id="SJPJ01000001">
    <property type="protein sequence ID" value="TWT84954.1"/>
    <property type="molecule type" value="Genomic_DNA"/>
</dbReference>
<dbReference type="Proteomes" id="UP000315010">
    <property type="component" value="Unassembled WGS sequence"/>
</dbReference>
<name>A0A5C5ZCA6_9BACT</name>
<accession>A0A5C5ZCA6</accession>